<evidence type="ECO:0000256" key="1">
    <source>
        <dbReference type="ARBA" id="ARBA00004273"/>
    </source>
</evidence>
<evidence type="ECO:0000259" key="7">
    <source>
        <dbReference type="SMART" id="SM00244"/>
    </source>
</evidence>
<feature type="transmembrane region" description="Helical" evidence="6">
    <location>
        <begin position="422"/>
        <end position="441"/>
    </location>
</feature>
<dbReference type="GO" id="GO:0007005">
    <property type="term" value="P:mitochondrion organization"/>
    <property type="evidence" value="ECO:0007669"/>
    <property type="project" value="TreeGrafter"/>
</dbReference>
<evidence type="ECO:0000313" key="8">
    <source>
        <dbReference type="EMBL" id="KAJ8601199.1"/>
    </source>
</evidence>
<dbReference type="AlphaFoldDB" id="A0AAD7XK75"/>
<dbReference type="InterPro" id="IPR036013">
    <property type="entry name" value="Band_7/SPFH_dom_sf"/>
</dbReference>
<evidence type="ECO:0000256" key="5">
    <source>
        <dbReference type="ARBA" id="ARBA00023136"/>
    </source>
</evidence>
<dbReference type="InterPro" id="IPR009631">
    <property type="entry name" value="CGLD27-like"/>
</dbReference>
<keyword evidence="6" id="KW-1133">Transmembrane helix</keyword>
<dbReference type="Gene3D" id="3.30.479.30">
    <property type="entry name" value="Band 7 domain"/>
    <property type="match status" value="1"/>
</dbReference>
<sequence>MSKLFHLRSVRLFSTMRDTLNNFGSQMPSGPSGGGSALTALAGICGLGFLGYNSFFTVQGGERAVLWSRIAGVKDYVYGEGMHARIPLVEYPVHFDVRTRPRNVQSLTGSKDLQMVNITLRVLSKPSIEDLGFIYKRLGHDYDDRVLPSIVNEVTKAVVACYNASELLTKREQVSQEIRNRLVRRSADFRIVLEDVSITHLSFSTEYTAAVEAKQVAQQEAERARYIVEKALQEKKSIIVKAQGEAKAAELVGKAIQNNPGFIKLRKIETAKEIASTVARAQNKIYLSSDSLLLNLLGGEEEDDVLMDSSSLRDAFRARAAAKVEESKAAVRAEREAARYRGRPVRGELGMRDRRVQAAQEPQNELRELTENGDNWGLLALPGLLLRFGAVFAFAAGVAALFVDNYDTYNELVDLAFSKRAALSALVGATFSLGSAARLLAQWNYVASRLSDKTLYFEETGWADGFRLQKPDNTAFRDQLLYDDEVAPRKATVQLAFALVLAAALLSLAAFVLVWIP</sequence>
<evidence type="ECO:0000313" key="9">
    <source>
        <dbReference type="Proteomes" id="UP001230188"/>
    </source>
</evidence>
<evidence type="ECO:0000256" key="2">
    <source>
        <dbReference type="ARBA" id="ARBA00009658"/>
    </source>
</evidence>
<dbReference type="SMART" id="SM00244">
    <property type="entry name" value="PHB"/>
    <property type="match status" value="1"/>
</dbReference>
<feature type="transmembrane region" description="Helical" evidence="6">
    <location>
        <begin position="495"/>
        <end position="516"/>
    </location>
</feature>
<keyword evidence="6" id="KW-0812">Transmembrane</keyword>
<dbReference type="PANTHER" id="PTHR23222:SF1">
    <property type="entry name" value="PROHIBITIN-2"/>
    <property type="match status" value="1"/>
</dbReference>
<evidence type="ECO:0000256" key="3">
    <source>
        <dbReference type="ARBA" id="ARBA00022792"/>
    </source>
</evidence>
<protein>
    <recommendedName>
        <fullName evidence="7">Band 7 domain-containing protein</fullName>
    </recommendedName>
</protein>
<accession>A0AAD7XK75</accession>
<keyword evidence="9" id="KW-1185">Reference proteome</keyword>
<comment type="caution">
    <text evidence="8">The sequence shown here is derived from an EMBL/GenBank/DDBJ whole genome shotgun (WGS) entry which is preliminary data.</text>
</comment>
<feature type="domain" description="Band 7" evidence="7">
    <location>
        <begin position="53"/>
        <end position="215"/>
    </location>
</feature>
<keyword evidence="5 6" id="KW-0472">Membrane</keyword>
<dbReference type="GO" id="GO:0005743">
    <property type="term" value="C:mitochondrial inner membrane"/>
    <property type="evidence" value="ECO:0007669"/>
    <property type="project" value="UniProtKB-SubCell"/>
</dbReference>
<keyword evidence="4" id="KW-0496">Mitochondrion</keyword>
<proteinExistence type="inferred from homology"/>
<reference evidence="8" key="1">
    <citation type="submission" date="2023-01" db="EMBL/GenBank/DDBJ databases">
        <title>Metagenome sequencing of chrysophaentin producing Chrysophaeum taylorii.</title>
        <authorList>
            <person name="Davison J."/>
            <person name="Bewley C."/>
        </authorList>
    </citation>
    <scope>NUCLEOTIDE SEQUENCE</scope>
    <source>
        <strain evidence="8">NIES-1699</strain>
    </source>
</reference>
<dbReference type="Pfam" id="PF01145">
    <property type="entry name" value="Band_7"/>
    <property type="match status" value="1"/>
</dbReference>
<dbReference type="FunFam" id="3.30.479.30:FF:000001">
    <property type="entry name" value="Prohibitin 2"/>
    <property type="match status" value="1"/>
</dbReference>
<feature type="transmembrane region" description="Helical" evidence="6">
    <location>
        <begin position="376"/>
        <end position="402"/>
    </location>
</feature>
<comment type="subcellular location">
    <subcellularLocation>
        <location evidence="1">Mitochondrion inner membrane</location>
    </subcellularLocation>
</comment>
<comment type="similarity">
    <text evidence="2">Belongs to the prohibitin family.</text>
</comment>
<dbReference type="InterPro" id="IPR001107">
    <property type="entry name" value="Band_7"/>
</dbReference>
<dbReference type="EMBL" id="JAQMWT010000443">
    <property type="protein sequence ID" value="KAJ8601199.1"/>
    <property type="molecule type" value="Genomic_DNA"/>
</dbReference>
<dbReference type="SUPFAM" id="SSF117892">
    <property type="entry name" value="Band 7/SPFH domain"/>
    <property type="match status" value="1"/>
</dbReference>
<dbReference type="Proteomes" id="UP001230188">
    <property type="component" value="Unassembled WGS sequence"/>
</dbReference>
<name>A0AAD7XK75_9STRA</name>
<evidence type="ECO:0000256" key="4">
    <source>
        <dbReference type="ARBA" id="ARBA00023128"/>
    </source>
</evidence>
<dbReference type="PANTHER" id="PTHR23222">
    <property type="entry name" value="PROHIBITIN"/>
    <property type="match status" value="1"/>
</dbReference>
<keyword evidence="3" id="KW-0999">Mitochondrion inner membrane</keyword>
<dbReference type="Pfam" id="PF06799">
    <property type="entry name" value="CGLD27-like"/>
    <property type="match status" value="1"/>
</dbReference>
<gene>
    <name evidence="8" type="ORF">CTAYLR_003239</name>
</gene>
<dbReference type="InterPro" id="IPR000163">
    <property type="entry name" value="Prohibitin"/>
</dbReference>
<organism evidence="8 9">
    <name type="scientific">Chrysophaeum taylorii</name>
    <dbReference type="NCBI Taxonomy" id="2483200"/>
    <lineage>
        <taxon>Eukaryota</taxon>
        <taxon>Sar</taxon>
        <taxon>Stramenopiles</taxon>
        <taxon>Ochrophyta</taxon>
        <taxon>Pelagophyceae</taxon>
        <taxon>Pelagomonadales</taxon>
        <taxon>Pelagomonadaceae</taxon>
        <taxon>Chrysophaeum</taxon>
    </lineage>
</organism>
<dbReference type="PRINTS" id="PR00679">
    <property type="entry name" value="PROHIBITIN"/>
</dbReference>
<dbReference type="CDD" id="cd03401">
    <property type="entry name" value="SPFH_prohibitin"/>
    <property type="match status" value="1"/>
</dbReference>
<evidence type="ECO:0000256" key="6">
    <source>
        <dbReference type="SAM" id="Phobius"/>
    </source>
</evidence>